<feature type="compositionally biased region" description="Polar residues" evidence="1">
    <location>
        <begin position="201"/>
        <end position="217"/>
    </location>
</feature>
<organism evidence="2 3">
    <name type="scientific">Paramarasmius palmivorus</name>
    <dbReference type="NCBI Taxonomy" id="297713"/>
    <lineage>
        <taxon>Eukaryota</taxon>
        <taxon>Fungi</taxon>
        <taxon>Dikarya</taxon>
        <taxon>Basidiomycota</taxon>
        <taxon>Agaricomycotina</taxon>
        <taxon>Agaricomycetes</taxon>
        <taxon>Agaricomycetidae</taxon>
        <taxon>Agaricales</taxon>
        <taxon>Marasmiineae</taxon>
        <taxon>Marasmiaceae</taxon>
        <taxon>Paramarasmius</taxon>
    </lineage>
</organism>
<comment type="caution">
    <text evidence="2">The sequence shown here is derived from an EMBL/GenBank/DDBJ whole genome shotgun (WGS) entry which is preliminary data.</text>
</comment>
<evidence type="ECO:0000256" key="1">
    <source>
        <dbReference type="SAM" id="MobiDB-lite"/>
    </source>
</evidence>
<feature type="compositionally biased region" description="Basic residues" evidence="1">
    <location>
        <begin position="118"/>
        <end position="129"/>
    </location>
</feature>
<proteinExistence type="predicted"/>
<feature type="compositionally biased region" description="Basic and acidic residues" evidence="1">
    <location>
        <begin position="286"/>
        <end position="299"/>
    </location>
</feature>
<evidence type="ECO:0000313" key="2">
    <source>
        <dbReference type="EMBL" id="KAK7029025.1"/>
    </source>
</evidence>
<evidence type="ECO:0000313" key="3">
    <source>
        <dbReference type="Proteomes" id="UP001383192"/>
    </source>
</evidence>
<feature type="region of interest" description="Disordered" evidence="1">
    <location>
        <begin position="105"/>
        <end position="272"/>
    </location>
</feature>
<gene>
    <name evidence="2" type="ORF">VNI00_014735</name>
</gene>
<name>A0AAW0BQA6_9AGAR</name>
<feature type="compositionally biased region" description="Basic and acidic residues" evidence="1">
    <location>
        <begin position="256"/>
        <end position="272"/>
    </location>
</feature>
<keyword evidence="3" id="KW-1185">Reference proteome</keyword>
<accession>A0AAW0BQA6</accession>
<feature type="compositionally biased region" description="Basic and acidic residues" evidence="1">
    <location>
        <begin position="229"/>
        <end position="240"/>
    </location>
</feature>
<reference evidence="2 3" key="1">
    <citation type="submission" date="2024-01" db="EMBL/GenBank/DDBJ databases">
        <title>A draft genome for a cacao thread blight-causing isolate of Paramarasmius palmivorus.</title>
        <authorList>
            <person name="Baruah I.K."/>
            <person name="Bukari Y."/>
            <person name="Amoako-Attah I."/>
            <person name="Meinhardt L.W."/>
            <person name="Bailey B.A."/>
            <person name="Cohen S.P."/>
        </authorList>
    </citation>
    <scope>NUCLEOTIDE SEQUENCE [LARGE SCALE GENOMIC DNA]</scope>
    <source>
        <strain evidence="2 3">GH-12</strain>
    </source>
</reference>
<dbReference type="AlphaFoldDB" id="A0AAW0BQA6"/>
<dbReference type="EMBL" id="JAYKXP010000085">
    <property type="protein sequence ID" value="KAK7029025.1"/>
    <property type="molecule type" value="Genomic_DNA"/>
</dbReference>
<protein>
    <submittedName>
        <fullName evidence="2">Uncharacterized protein</fullName>
    </submittedName>
</protein>
<feature type="region of interest" description="Disordered" evidence="1">
    <location>
        <begin position="286"/>
        <end position="311"/>
    </location>
</feature>
<dbReference type="Proteomes" id="UP001383192">
    <property type="component" value="Unassembled WGS sequence"/>
</dbReference>
<feature type="compositionally biased region" description="Polar residues" evidence="1">
    <location>
        <begin position="152"/>
        <end position="165"/>
    </location>
</feature>
<feature type="region of interest" description="Disordered" evidence="1">
    <location>
        <begin position="410"/>
        <end position="435"/>
    </location>
</feature>
<sequence>MSEETLTDEMKDAFAEEYRKQGGKSKLEWIKEHEDEPCERCIKDDVLCIPRRNTSGGATQCDHCSQKGKCSKPAQECQDRVCRRMNLTQNQYDVLQAWYLAQKRSANASNKDASPSRVPKRKVPKRAKCKVITEDSKKPRSLITAKRKRPTNTRQTTSSKATSVLATDEPPSSKRRTLAGGSKAVDSISIRSPTPEDNDNLILSQPTHAPATDNPTSSKRRTLAGRSNGPEDIHGDKYDYDATPDTEVENVTPAPEDSHAEAEHVHEDNDVGEVDKLLLTESRAEIEEGDHSDHSDKELVYPPTRSPPKRRKTSIFLKSRTPSPPILNTCSSPNKRKINAFSRSRSHSPVLGYSFHDTHIVPDTEDEAPDSGLGSEPAPAVSSVNLHKMHAAAPSPAATVSIQQSHSASVLRRNHPSSVGVSGETVFRTGGPPGSRIHIIVETPASSNTGPMVRSSPTAIALPGQTKVVNTLRDIQHTLENLSTDFRFSRRPVQECVALFNDNIDRLKNTITDIQ</sequence>